<protein>
    <recommendedName>
        <fullName evidence="6">Choline/carnitine acyltransferase domain-containing protein</fullName>
    </recommendedName>
</protein>
<proteinExistence type="inferred from homology"/>
<reference evidence="7 8" key="1">
    <citation type="submission" date="2019-02" db="EMBL/GenBank/DDBJ databases">
        <title>Genome sequencing of the rare red list fungi Dentipellis fragilis.</title>
        <authorList>
            <person name="Buettner E."/>
            <person name="Kellner H."/>
        </authorList>
    </citation>
    <scope>NUCLEOTIDE SEQUENCE [LARGE SCALE GENOMIC DNA]</scope>
    <source>
        <strain evidence="7 8">DSM 105465</strain>
    </source>
</reference>
<evidence type="ECO:0000256" key="5">
    <source>
        <dbReference type="SAM" id="MobiDB-lite"/>
    </source>
</evidence>
<dbReference type="STRING" id="205917.A0A4Y9XYH2"/>
<dbReference type="PANTHER" id="PTHR22589:SF29">
    <property type="entry name" value="MITOCHONDRIAL CARNITINE O-ACETYLTRANSFERASE-RELATED"/>
    <property type="match status" value="1"/>
</dbReference>
<keyword evidence="2" id="KW-0808">Transferase</keyword>
<dbReference type="InterPro" id="IPR039551">
    <property type="entry name" value="Cho/carn_acyl_trans"/>
</dbReference>
<feature type="region of interest" description="Disordered" evidence="5">
    <location>
        <begin position="580"/>
        <end position="607"/>
    </location>
</feature>
<feature type="domain" description="Choline/carnitine acyltransferase" evidence="6">
    <location>
        <begin position="28"/>
        <end position="677"/>
    </location>
</feature>
<dbReference type="GO" id="GO:0005739">
    <property type="term" value="C:mitochondrion"/>
    <property type="evidence" value="ECO:0007669"/>
    <property type="project" value="TreeGrafter"/>
</dbReference>
<name>A0A4Y9XYH2_9AGAM</name>
<dbReference type="AlphaFoldDB" id="A0A4Y9XYH2"/>
<organism evidence="7 8">
    <name type="scientific">Dentipellis fragilis</name>
    <dbReference type="NCBI Taxonomy" id="205917"/>
    <lineage>
        <taxon>Eukaryota</taxon>
        <taxon>Fungi</taxon>
        <taxon>Dikarya</taxon>
        <taxon>Basidiomycota</taxon>
        <taxon>Agaricomycotina</taxon>
        <taxon>Agaricomycetes</taxon>
        <taxon>Russulales</taxon>
        <taxon>Hericiaceae</taxon>
        <taxon>Dentipellis</taxon>
    </lineage>
</organism>
<evidence type="ECO:0000256" key="4">
    <source>
        <dbReference type="PIRSR" id="PIRSR600542-1"/>
    </source>
</evidence>
<comment type="similarity">
    <text evidence="1">Belongs to the carnitine/choline acetyltransferase family.</text>
</comment>
<keyword evidence="8" id="KW-1185">Reference proteome</keyword>
<feature type="active site" description="Proton acceptor" evidence="4">
    <location>
        <position position="358"/>
    </location>
</feature>
<dbReference type="GO" id="GO:0004092">
    <property type="term" value="F:carnitine O-acetyltransferase activity"/>
    <property type="evidence" value="ECO:0007669"/>
    <property type="project" value="TreeGrafter"/>
</dbReference>
<evidence type="ECO:0000256" key="2">
    <source>
        <dbReference type="ARBA" id="ARBA00022679"/>
    </source>
</evidence>
<dbReference type="Pfam" id="PF00755">
    <property type="entry name" value="Carn_acyltransf"/>
    <property type="match status" value="1"/>
</dbReference>
<dbReference type="FunFam" id="3.30.559.10:FF:000019">
    <property type="entry name" value="Carnitine acetyl transferase"/>
    <property type="match status" value="1"/>
</dbReference>
<dbReference type="Proteomes" id="UP000298327">
    <property type="component" value="Unassembled WGS sequence"/>
</dbReference>
<accession>A0A4Y9XYH2</accession>
<dbReference type="EMBL" id="SEOQ01001021">
    <property type="protein sequence ID" value="TFY54483.1"/>
    <property type="molecule type" value="Genomic_DNA"/>
</dbReference>
<dbReference type="InterPro" id="IPR000542">
    <property type="entry name" value="Carn_acyl_trans"/>
</dbReference>
<feature type="region of interest" description="Disordered" evidence="5">
    <location>
        <begin position="404"/>
        <end position="423"/>
    </location>
</feature>
<dbReference type="FunFam" id="3.30.559.70:FF:000003">
    <property type="entry name" value="Carnitine acetyl transferase FacC"/>
    <property type="match status" value="1"/>
</dbReference>
<dbReference type="Gene3D" id="3.30.559.10">
    <property type="entry name" value="Chloramphenicol acetyltransferase-like domain"/>
    <property type="match status" value="1"/>
</dbReference>
<dbReference type="GO" id="GO:0009437">
    <property type="term" value="P:carnitine metabolic process"/>
    <property type="evidence" value="ECO:0007669"/>
    <property type="project" value="TreeGrafter"/>
</dbReference>
<dbReference type="InterPro" id="IPR023213">
    <property type="entry name" value="CAT-like_dom_sf"/>
</dbReference>
<dbReference type="OrthoDB" id="240216at2759"/>
<evidence type="ECO:0000259" key="6">
    <source>
        <dbReference type="Pfam" id="PF00755"/>
    </source>
</evidence>
<comment type="caution">
    <text evidence="7">The sequence shown here is derived from an EMBL/GenBank/DDBJ whole genome shotgun (WGS) entry which is preliminary data.</text>
</comment>
<dbReference type="InterPro" id="IPR042231">
    <property type="entry name" value="Cho/carn_acyl_trans_2"/>
</dbReference>
<evidence type="ECO:0000313" key="7">
    <source>
        <dbReference type="EMBL" id="TFY54483.1"/>
    </source>
</evidence>
<keyword evidence="3" id="KW-0012">Acyltransferase</keyword>
<evidence type="ECO:0000256" key="3">
    <source>
        <dbReference type="ARBA" id="ARBA00023315"/>
    </source>
</evidence>
<gene>
    <name evidence="7" type="ORF">EVG20_g9684</name>
</gene>
<dbReference type="PROSITE" id="PS00440">
    <property type="entry name" value="ACYLTRANSF_C_2"/>
    <property type="match status" value="1"/>
</dbReference>
<evidence type="ECO:0000313" key="8">
    <source>
        <dbReference type="Proteomes" id="UP000298327"/>
    </source>
</evidence>
<dbReference type="SUPFAM" id="SSF52777">
    <property type="entry name" value="CoA-dependent acyltransferases"/>
    <property type="match status" value="2"/>
</dbReference>
<dbReference type="Gene3D" id="3.30.559.70">
    <property type="entry name" value="Choline/Carnitine o-acyltransferase, domain 2"/>
    <property type="match status" value="1"/>
</dbReference>
<evidence type="ECO:0000256" key="1">
    <source>
        <dbReference type="ARBA" id="ARBA00005232"/>
    </source>
</evidence>
<dbReference type="PANTHER" id="PTHR22589">
    <property type="entry name" value="CARNITINE O-ACYLTRANSFERASE"/>
    <property type="match status" value="1"/>
</dbReference>
<sequence>MSNGPTSKFDALPPTPLTFAAQDQLPKLPIPSLEDTCRRYLQALEGLQDPKDHEHTRNAVEQFLIGEGPRIQEKLKNWAEKKDRSVLPFAASLLPFRLYLRRADVVRLISYIEDFWYESYLSHSDPVVLALNPFFVLEDDPTPDRGGQLPRAACLIVSSLGFIHDLRAGILRPDTLRGTPLDMDQYTRLFGTARIPTMRGCRMETVPDSRHIVVLRRAQFYWFDVLDEENRPVLTEREILRNLQAIVTDADKLPTSEVARHSIGVLSTENRKTWSALRDTLSGDRNNASCLHIVDNALFLVCLDDAAPNGLAELCHNFLCGTYELEHGVQIGTCTNRWYDKLQIIVCADGAAGINFEHTGVDGHTVLRFVADIFAEGLMLLARSINPSAPTLFHAPLSPYASSYRPPRGQQRPAPPPTGHIDTVPKKLEWSLTPELRAGIRFAETRLSDLICQNDCQALEFKGYGKNFITSHGFSPDAFMQMAFQAAYYGLYGRIECTYEPAMTKAFLHGRTEAVRTVQPPSVEFVKTFFSEAQPSAKIKALRKACEHHVKLTKECVQGQGQDRHLYALYCLLQREINEGTLDPSPDEAPPSPRSERSGTSTSAPSLPAIFTDPGWSLLNTSILCTSNCGNPALRLFGFGPVAADGYGIGYIIKEDGLSVCASSKHLQTRRFLYTLQGYLQDVQRVLVQLHRAANERPAPFVDHAGVCATRKTGRPINGVTSGDEEEDESIDTMPGYSFFDSYDVDLLGRSRSTRSVHYKVGWPPQRRCVLATARPMLGANVPRGAVYVLDVPYSTLRRKSGSRVVVVARNSMDAATISRMSSPAPPPAPLPVSLEELYTSWTSPTALCGVNLGPE</sequence>